<keyword evidence="3" id="KW-0238">DNA-binding</keyword>
<comment type="caution">
    <text evidence="5">The sequence shown here is derived from an EMBL/GenBank/DDBJ whole genome shotgun (WGS) entry which is preliminary data.</text>
</comment>
<evidence type="ECO:0000256" key="1">
    <source>
        <dbReference type="ARBA" id="ARBA00010923"/>
    </source>
</evidence>
<dbReference type="Proteomes" id="UP000322981">
    <property type="component" value="Unassembled WGS sequence"/>
</dbReference>
<dbReference type="Gene3D" id="1.10.287.1120">
    <property type="entry name" value="Bipartite methylase S protein"/>
    <property type="match status" value="1"/>
</dbReference>
<dbReference type="PANTHER" id="PTHR43140">
    <property type="entry name" value="TYPE-1 RESTRICTION ENZYME ECOKI SPECIFICITY PROTEIN"/>
    <property type="match status" value="1"/>
</dbReference>
<keyword evidence="6" id="KW-1185">Reference proteome</keyword>
<dbReference type="PANTHER" id="PTHR43140:SF1">
    <property type="entry name" value="TYPE I RESTRICTION ENZYME ECOKI SPECIFICITY SUBUNIT"/>
    <property type="match status" value="1"/>
</dbReference>
<name>A0A5M8FST4_9GAMM</name>
<dbReference type="Pfam" id="PF01420">
    <property type="entry name" value="Methylase_S"/>
    <property type="match status" value="1"/>
</dbReference>
<dbReference type="AlphaFoldDB" id="A0A5M8FST4"/>
<dbReference type="OrthoDB" id="9798929at2"/>
<dbReference type="InterPro" id="IPR044946">
    <property type="entry name" value="Restrct_endonuc_typeI_TRD_sf"/>
</dbReference>
<dbReference type="SUPFAM" id="SSF116734">
    <property type="entry name" value="DNA methylase specificity domain"/>
    <property type="match status" value="1"/>
</dbReference>
<dbReference type="InterPro" id="IPR051212">
    <property type="entry name" value="Type-I_RE_S_subunit"/>
</dbReference>
<reference evidence="5 6" key="1">
    <citation type="submission" date="2019-09" db="EMBL/GenBank/DDBJ databases">
        <title>Whole-genome sequence of the purple sulfur bacterium Thiohalocapsa marina DSM 19078.</title>
        <authorList>
            <person name="Kyndt J.A."/>
            <person name="Meyer T.E."/>
        </authorList>
    </citation>
    <scope>NUCLEOTIDE SEQUENCE [LARGE SCALE GENOMIC DNA]</scope>
    <source>
        <strain evidence="5 6">DSM 19078</strain>
    </source>
</reference>
<evidence type="ECO:0000256" key="3">
    <source>
        <dbReference type="ARBA" id="ARBA00023125"/>
    </source>
</evidence>
<sequence length="229" mass="25568">MRVNPPAPLLRNLEEDQEISFVPMDAVNENGGIRLDQTRVKAEVGGGYTEFQNGDVVIAKITPCFENGKGSIATGLVNSAAYGTTELHVLRASQALDYRFLFYLTITDSYRKLGESEMYGAGGQKRVPPEFCKDFLTPLPPLPEQTAIADFLDRETGRIDTLVAKKRRLIALLREKRTALISRTVTRGLPEATAREFGLEPHTRFKDSGIEWLGQVPEGWEVLPFTKIR</sequence>
<dbReference type="GO" id="GO:0009307">
    <property type="term" value="P:DNA restriction-modification system"/>
    <property type="evidence" value="ECO:0007669"/>
    <property type="project" value="UniProtKB-KW"/>
</dbReference>
<dbReference type="GO" id="GO:0003677">
    <property type="term" value="F:DNA binding"/>
    <property type="evidence" value="ECO:0007669"/>
    <property type="project" value="UniProtKB-KW"/>
</dbReference>
<feature type="domain" description="Type I restriction modification DNA specificity" evidence="4">
    <location>
        <begin position="30"/>
        <end position="157"/>
    </location>
</feature>
<dbReference type="InterPro" id="IPR000055">
    <property type="entry name" value="Restrct_endonuc_typeI_TRD"/>
</dbReference>
<protein>
    <recommendedName>
        <fullName evidence="4">Type I restriction modification DNA specificity domain-containing protein</fullName>
    </recommendedName>
</protein>
<evidence type="ECO:0000256" key="2">
    <source>
        <dbReference type="ARBA" id="ARBA00022747"/>
    </source>
</evidence>
<gene>
    <name evidence="5" type="ORF">F2Q65_07625</name>
</gene>
<evidence type="ECO:0000313" key="6">
    <source>
        <dbReference type="Proteomes" id="UP000322981"/>
    </source>
</evidence>
<organism evidence="5 6">
    <name type="scientific">Thiohalocapsa marina</name>
    <dbReference type="NCBI Taxonomy" id="424902"/>
    <lineage>
        <taxon>Bacteria</taxon>
        <taxon>Pseudomonadati</taxon>
        <taxon>Pseudomonadota</taxon>
        <taxon>Gammaproteobacteria</taxon>
        <taxon>Chromatiales</taxon>
        <taxon>Chromatiaceae</taxon>
        <taxon>Thiohalocapsa</taxon>
    </lineage>
</organism>
<dbReference type="CDD" id="cd17260">
    <property type="entry name" value="RMtype1_S_EcoEI-TRD1-CR1_like"/>
    <property type="match status" value="1"/>
</dbReference>
<proteinExistence type="inferred from homology"/>
<evidence type="ECO:0000259" key="4">
    <source>
        <dbReference type="Pfam" id="PF01420"/>
    </source>
</evidence>
<keyword evidence="2" id="KW-0680">Restriction system</keyword>
<accession>A0A5M8FST4</accession>
<evidence type="ECO:0000313" key="5">
    <source>
        <dbReference type="EMBL" id="KAA6185892.1"/>
    </source>
</evidence>
<dbReference type="EMBL" id="VWXX01000007">
    <property type="protein sequence ID" value="KAA6185892.1"/>
    <property type="molecule type" value="Genomic_DNA"/>
</dbReference>
<dbReference type="Gene3D" id="3.90.220.20">
    <property type="entry name" value="DNA methylase specificity domains"/>
    <property type="match status" value="1"/>
</dbReference>
<comment type="similarity">
    <text evidence="1">Belongs to the type-I restriction system S methylase family.</text>
</comment>